<evidence type="ECO:0000256" key="6">
    <source>
        <dbReference type="SAM" id="Phobius"/>
    </source>
</evidence>
<evidence type="ECO:0000256" key="2">
    <source>
        <dbReference type="ARBA" id="ARBA00022475"/>
    </source>
</evidence>
<evidence type="ECO:0000256" key="4">
    <source>
        <dbReference type="ARBA" id="ARBA00022989"/>
    </source>
</evidence>
<evidence type="ECO:0000256" key="3">
    <source>
        <dbReference type="ARBA" id="ARBA00022692"/>
    </source>
</evidence>
<dbReference type="PANTHER" id="PTHR30572:SF18">
    <property type="entry name" value="ABC-TYPE MACROLIDE FAMILY EXPORT SYSTEM PERMEASE COMPONENT 2"/>
    <property type="match status" value="1"/>
</dbReference>
<gene>
    <name evidence="9" type="ORF">BN8_01465</name>
</gene>
<feature type="transmembrane region" description="Helical" evidence="6">
    <location>
        <begin position="815"/>
        <end position="833"/>
    </location>
</feature>
<dbReference type="Pfam" id="PF12704">
    <property type="entry name" value="MacB_PCD"/>
    <property type="match status" value="1"/>
</dbReference>
<proteinExistence type="predicted"/>
<feature type="transmembrane region" description="Helical" evidence="6">
    <location>
        <begin position="492"/>
        <end position="511"/>
    </location>
</feature>
<feature type="domain" description="ABC3 transporter permease C-terminal" evidence="7">
    <location>
        <begin position="355"/>
        <end position="471"/>
    </location>
</feature>
<dbReference type="STRING" id="1185876.BN8_01465"/>
<dbReference type="InterPro" id="IPR025857">
    <property type="entry name" value="MacB_PCD"/>
</dbReference>
<dbReference type="AlphaFoldDB" id="I2GEY7"/>
<feature type="domain" description="MacB-like periplasmic core" evidence="8">
    <location>
        <begin position="98"/>
        <end position="310"/>
    </location>
</feature>
<comment type="caution">
    <text evidence="9">The sequence shown here is derived from an EMBL/GenBank/DDBJ whole genome shotgun (WGS) entry which is preliminary data.</text>
</comment>
<dbReference type="eggNOG" id="COG0577">
    <property type="taxonomic scope" value="Bacteria"/>
</dbReference>
<evidence type="ECO:0000256" key="5">
    <source>
        <dbReference type="ARBA" id="ARBA00023136"/>
    </source>
</evidence>
<evidence type="ECO:0000259" key="7">
    <source>
        <dbReference type="Pfam" id="PF02687"/>
    </source>
</evidence>
<evidence type="ECO:0000256" key="1">
    <source>
        <dbReference type="ARBA" id="ARBA00004651"/>
    </source>
</evidence>
<protein>
    <recommendedName>
        <fullName evidence="11">Macrolide export ATP-binding/permease protein macB</fullName>
    </recommendedName>
</protein>
<keyword evidence="10" id="KW-1185">Reference proteome</keyword>
<evidence type="ECO:0000259" key="8">
    <source>
        <dbReference type="Pfam" id="PF12704"/>
    </source>
</evidence>
<dbReference type="GO" id="GO:0005886">
    <property type="term" value="C:plasma membrane"/>
    <property type="evidence" value="ECO:0007669"/>
    <property type="project" value="UniProtKB-SubCell"/>
</dbReference>
<feature type="transmembrane region" description="Helical" evidence="6">
    <location>
        <begin position="353"/>
        <end position="373"/>
    </location>
</feature>
<evidence type="ECO:0000313" key="9">
    <source>
        <dbReference type="EMBL" id="CCH52462.1"/>
    </source>
</evidence>
<dbReference type="Proteomes" id="UP000009309">
    <property type="component" value="Unassembled WGS sequence"/>
</dbReference>
<reference evidence="9 10" key="1">
    <citation type="journal article" date="2012" name="J. Bacteriol.">
        <title>Genome Sequence of the Filamentous Bacterium Fibrisoma limi BUZ 3T.</title>
        <authorList>
            <person name="Filippini M."/>
            <person name="Qi W."/>
            <person name="Jaenicke S."/>
            <person name="Goesmann A."/>
            <person name="Smits T.H."/>
            <person name="Bagheri H.C."/>
        </authorList>
    </citation>
    <scope>NUCLEOTIDE SEQUENCE [LARGE SCALE GENOMIC DNA]</scope>
    <source>
        <strain evidence="10">BUZ 3T</strain>
    </source>
</reference>
<feature type="transmembrane region" description="Helical" evidence="6">
    <location>
        <begin position="96"/>
        <end position="119"/>
    </location>
</feature>
<evidence type="ECO:0000313" key="10">
    <source>
        <dbReference type="Proteomes" id="UP000009309"/>
    </source>
</evidence>
<dbReference type="PANTHER" id="PTHR30572">
    <property type="entry name" value="MEMBRANE COMPONENT OF TRANSPORTER-RELATED"/>
    <property type="match status" value="1"/>
</dbReference>
<dbReference type="EMBL" id="CAIT01000005">
    <property type="protein sequence ID" value="CCH52462.1"/>
    <property type="molecule type" value="Genomic_DNA"/>
</dbReference>
<dbReference type="InterPro" id="IPR003838">
    <property type="entry name" value="ABC3_permease_C"/>
</dbReference>
<dbReference type="RefSeq" id="WP_009281046.1">
    <property type="nucleotide sequence ID" value="NZ_CAIT01000005.1"/>
</dbReference>
<feature type="transmembrane region" description="Helical" evidence="6">
    <location>
        <begin position="732"/>
        <end position="753"/>
    </location>
</feature>
<feature type="domain" description="ABC3 transporter permease C-terminal" evidence="7">
    <location>
        <begin position="733"/>
        <end position="845"/>
    </location>
</feature>
<comment type="subcellular location">
    <subcellularLocation>
        <location evidence="1">Cell membrane</location>
        <topology evidence="1">Multi-pass membrane protein</topology>
    </subcellularLocation>
</comment>
<evidence type="ECO:0008006" key="11">
    <source>
        <dbReference type="Google" id="ProtNLM"/>
    </source>
</evidence>
<name>I2GEY7_9BACT</name>
<feature type="transmembrane region" description="Helical" evidence="6">
    <location>
        <begin position="443"/>
        <end position="466"/>
    </location>
</feature>
<feature type="transmembrane region" description="Helical" evidence="6">
    <location>
        <begin position="781"/>
        <end position="800"/>
    </location>
</feature>
<dbReference type="NCBIfam" id="NF038404">
    <property type="entry name" value="perm_prefix_2"/>
    <property type="match status" value="1"/>
</dbReference>
<dbReference type="GO" id="GO:0022857">
    <property type="term" value="F:transmembrane transporter activity"/>
    <property type="evidence" value="ECO:0007669"/>
    <property type="project" value="TreeGrafter"/>
</dbReference>
<keyword evidence="5 6" id="KW-0472">Membrane</keyword>
<sequence length="852" mass="95355">MTPRPPKLADRLLAWFVAPHRLETLQGDLHEEFVYQVERVGEQRARWRYWRDVLGFVRPYVIKRKPSEYITPSLVSPVMLQNYVKIAWRSLQHNRLLSLINIFGLSLGMTCSLLIGLWVNDELSFNKGYKDAERIYFVRLTDGINTGEIMPGSLAEALKKDVPQVDKATKFTVWSNDFLLKAGQRFSKKEGNYVTEDFFDIFQYPVLQGNPRVAIQSPNAIVITRSIAETLFGTTEAVGKTLQLNNDKYYRVGAVIENIPHNSSIQFNWLVNFKVAEEDWMKGWQSRSFLNYIKLKPNTTHAQAEASMRTLVKRYLPDTKEVPVLQPIADTYLYGNYENGKAVGGRISYVKSFSLIALLILLIACVNFMNLATARSSLRAKEIGVRKVVGAGRLSLVGQFIGESTLLSLLSASAAIGLTLCLLPTINELVGKPLALDFSSPTLWLYVITLVVGTSLVAGSYPALFLSAMQPVRVLKGAFTNVASGAAFRKSLVVFQFSLSLFLIVGMLIIGRQMDYVRTKQLGLDRQNLIYIPVEGELLPKMETFRQELQRSNTISSVTSTGELPIHIGSTNVLNWAGKDPNLNASVNTMKVGLDFAKTLGIKFIAGHDFSPSDTNSYIVNESAVKMMNLKNPLGMEIMFSRGKGRIIGIMNDFHISSLHEPIRPLVLTYYPKWTNDFLIKTAPGKTAEALQVVEQTAHRLNPSYPFTYHFLDEAYEKLYRSETLVNTLTNYFGLLAILISCLGLFGLAAFTAEQRTKEIGIRKVLGASVPNVIALLSKDFLKLVLIAIVIATPLAWYAMSQWLQNFTYRINIEWWMFAVAGLLAVGIALMTVSSQAIKAALMNPVKSLRSE</sequence>
<dbReference type="Pfam" id="PF02687">
    <property type="entry name" value="FtsX"/>
    <property type="match status" value="2"/>
</dbReference>
<organism evidence="9 10">
    <name type="scientific">Fibrisoma limi BUZ 3</name>
    <dbReference type="NCBI Taxonomy" id="1185876"/>
    <lineage>
        <taxon>Bacteria</taxon>
        <taxon>Pseudomonadati</taxon>
        <taxon>Bacteroidota</taxon>
        <taxon>Cytophagia</taxon>
        <taxon>Cytophagales</taxon>
        <taxon>Spirosomataceae</taxon>
        <taxon>Fibrisoma</taxon>
    </lineage>
</organism>
<accession>I2GEY7</accession>
<keyword evidence="3 6" id="KW-0812">Transmembrane</keyword>
<dbReference type="InterPro" id="IPR047699">
    <property type="entry name" value="Permease_put_prefix"/>
</dbReference>
<feature type="transmembrane region" description="Helical" evidence="6">
    <location>
        <begin position="394"/>
        <end position="423"/>
    </location>
</feature>
<dbReference type="InterPro" id="IPR050250">
    <property type="entry name" value="Macrolide_Exporter_MacB"/>
</dbReference>
<keyword evidence="2" id="KW-1003">Cell membrane</keyword>
<keyword evidence="4 6" id="KW-1133">Transmembrane helix</keyword>